<dbReference type="STRING" id="623744.A0A553MNN1"/>
<dbReference type="InterPro" id="IPR013106">
    <property type="entry name" value="Ig_V-set"/>
</dbReference>
<feature type="non-terminal residue" evidence="2">
    <location>
        <position position="231"/>
    </location>
</feature>
<evidence type="ECO:0000313" key="3">
    <source>
        <dbReference type="Proteomes" id="UP000316079"/>
    </source>
</evidence>
<sequence>MSAFVSPTNAYLFRNVPTGLFASEFLLSQTLSVTEGDSVTLHTNLTVSRSDHLLWSFDLPTEPLMIAELQRWSFMISFQTSGTEIFRERLMLDHWSGSLTIRNTQTEHSGVYTLTLIRTRTRFTKRFRLTVNAAVLVPIITSDISSFRASRSQCVLLCSVKNVSRVTLSFFRGTDLLSSTDKTNSLSQSLEIEGRDDYIYRCVVNDSISSQATVFYTADLCPQKSGMREKI</sequence>
<dbReference type="PROSITE" id="PS50835">
    <property type="entry name" value="IG_LIKE"/>
    <property type="match status" value="1"/>
</dbReference>
<dbReference type="SUPFAM" id="SSF48726">
    <property type="entry name" value="Immunoglobulin"/>
    <property type="match status" value="1"/>
</dbReference>
<accession>A0A553MNN1</accession>
<proteinExistence type="predicted"/>
<name>A0A553MNN1_9TELE</name>
<gene>
    <name evidence="2" type="ORF">DNTS_004258</name>
</gene>
<reference evidence="2 3" key="1">
    <citation type="journal article" date="2019" name="Sci. Data">
        <title>Hybrid genome assembly and annotation of Danionella translucida.</title>
        <authorList>
            <person name="Kadobianskyi M."/>
            <person name="Schulze L."/>
            <person name="Schuelke M."/>
            <person name="Judkewitz B."/>
        </authorList>
    </citation>
    <scope>NUCLEOTIDE SEQUENCE [LARGE SCALE GENOMIC DNA]</scope>
    <source>
        <strain evidence="2 3">Bolton</strain>
    </source>
</reference>
<evidence type="ECO:0000259" key="1">
    <source>
        <dbReference type="PROSITE" id="PS50835"/>
    </source>
</evidence>
<dbReference type="OrthoDB" id="8741746at2759"/>
<keyword evidence="3" id="KW-1185">Reference proteome</keyword>
<comment type="caution">
    <text evidence="2">The sequence shown here is derived from an EMBL/GenBank/DDBJ whole genome shotgun (WGS) entry which is preliminary data.</text>
</comment>
<dbReference type="PANTHER" id="PTHR21063">
    <property type="entry name" value="LFA-3"/>
    <property type="match status" value="1"/>
</dbReference>
<organism evidence="2 3">
    <name type="scientific">Danionella cerebrum</name>
    <dbReference type="NCBI Taxonomy" id="2873325"/>
    <lineage>
        <taxon>Eukaryota</taxon>
        <taxon>Metazoa</taxon>
        <taxon>Chordata</taxon>
        <taxon>Craniata</taxon>
        <taxon>Vertebrata</taxon>
        <taxon>Euteleostomi</taxon>
        <taxon>Actinopterygii</taxon>
        <taxon>Neopterygii</taxon>
        <taxon>Teleostei</taxon>
        <taxon>Ostariophysi</taxon>
        <taxon>Cypriniformes</taxon>
        <taxon>Danionidae</taxon>
        <taxon>Danioninae</taxon>
        <taxon>Danionella</taxon>
    </lineage>
</organism>
<evidence type="ECO:0000313" key="2">
    <source>
        <dbReference type="EMBL" id="TRY54780.1"/>
    </source>
</evidence>
<dbReference type="InterPro" id="IPR007110">
    <property type="entry name" value="Ig-like_dom"/>
</dbReference>
<protein>
    <recommendedName>
        <fullName evidence="1">Ig-like domain-containing protein</fullName>
    </recommendedName>
</protein>
<dbReference type="Gene3D" id="2.60.40.10">
    <property type="entry name" value="Immunoglobulins"/>
    <property type="match status" value="2"/>
</dbReference>
<dbReference type="Pfam" id="PF07686">
    <property type="entry name" value="V-set"/>
    <property type="match status" value="1"/>
</dbReference>
<feature type="domain" description="Ig-like" evidence="1">
    <location>
        <begin position="138"/>
        <end position="215"/>
    </location>
</feature>
<dbReference type="InterPro" id="IPR003599">
    <property type="entry name" value="Ig_sub"/>
</dbReference>
<dbReference type="InterPro" id="IPR013783">
    <property type="entry name" value="Ig-like_fold"/>
</dbReference>
<dbReference type="InterPro" id="IPR036179">
    <property type="entry name" value="Ig-like_dom_sf"/>
</dbReference>
<dbReference type="Proteomes" id="UP000316079">
    <property type="component" value="Unassembled WGS sequence"/>
</dbReference>
<dbReference type="EMBL" id="SRMA01027340">
    <property type="protein sequence ID" value="TRY54780.1"/>
    <property type="molecule type" value="Genomic_DNA"/>
</dbReference>
<dbReference type="AlphaFoldDB" id="A0A553MNN1"/>
<dbReference type="PANTHER" id="PTHR21063:SF4">
    <property type="entry name" value="CD48 ANTIGEN-RELATED"/>
    <property type="match status" value="1"/>
</dbReference>
<dbReference type="SMART" id="SM00409">
    <property type="entry name" value="IG"/>
    <property type="match status" value="1"/>
</dbReference>